<feature type="non-terminal residue" evidence="2">
    <location>
        <position position="1"/>
    </location>
</feature>
<organism evidence="2 3">
    <name type="scientific">Dissostichus eleginoides</name>
    <name type="common">Patagonian toothfish</name>
    <name type="synonym">Dissostichus amissus</name>
    <dbReference type="NCBI Taxonomy" id="100907"/>
    <lineage>
        <taxon>Eukaryota</taxon>
        <taxon>Metazoa</taxon>
        <taxon>Chordata</taxon>
        <taxon>Craniata</taxon>
        <taxon>Vertebrata</taxon>
        <taxon>Euteleostomi</taxon>
        <taxon>Actinopterygii</taxon>
        <taxon>Neopterygii</taxon>
        <taxon>Teleostei</taxon>
        <taxon>Neoteleostei</taxon>
        <taxon>Acanthomorphata</taxon>
        <taxon>Eupercaria</taxon>
        <taxon>Perciformes</taxon>
        <taxon>Notothenioidei</taxon>
        <taxon>Nototheniidae</taxon>
        <taxon>Dissostichus</taxon>
    </lineage>
</organism>
<protein>
    <submittedName>
        <fullName evidence="2">tRNA-specific 2-thiouridylase MnmA</fullName>
    </submittedName>
</protein>
<feature type="compositionally biased region" description="Low complexity" evidence="1">
    <location>
        <begin position="31"/>
        <end position="45"/>
    </location>
</feature>
<feature type="compositionally biased region" description="Basic and acidic residues" evidence="1">
    <location>
        <begin position="1"/>
        <end position="16"/>
    </location>
</feature>
<dbReference type="Proteomes" id="UP001228049">
    <property type="component" value="Unassembled WGS sequence"/>
</dbReference>
<evidence type="ECO:0000313" key="3">
    <source>
        <dbReference type="Proteomes" id="UP001228049"/>
    </source>
</evidence>
<evidence type="ECO:0000256" key="1">
    <source>
        <dbReference type="SAM" id="MobiDB-lite"/>
    </source>
</evidence>
<dbReference type="AlphaFoldDB" id="A0AAD9F1J8"/>
<sequence length="73" mass="7966">DSGTFDSKRAKDEEGGKSSFLATTPHRPPILLHSPLGSSSRPPGRNLLQFTATHSMLSMHNPQLHTCQITIMP</sequence>
<gene>
    <name evidence="2" type="ORF">KUDE01_031562</name>
</gene>
<keyword evidence="3" id="KW-1185">Reference proteome</keyword>
<feature type="region of interest" description="Disordered" evidence="1">
    <location>
        <begin position="1"/>
        <end position="45"/>
    </location>
</feature>
<comment type="caution">
    <text evidence="2">The sequence shown here is derived from an EMBL/GenBank/DDBJ whole genome shotgun (WGS) entry which is preliminary data.</text>
</comment>
<feature type="non-terminal residue" evidence="2">
    <location>
        <position position="73"/>
    </location>
</feature>
<evidence type="ECO:0000313" key="2">
    <source>
        <dbReference type="EMBL" id="KAK1885367.1"/>
    </source>
</evidence>
<dbReference type="EMBL" id="JASDAP010000021">
    <property type="protein sequence ID" value="KAK1885367.1"/>
    <property type="molecule type" value="Genomic_DNA"/>
</dbReference>
<name>A0AAD9F1J8_DISEL</name>
<accession>A0AAD9F1J8</accession>
<proteinExistence type="predicted"/>
<reference evidence="2" key="1">
    <citation type="submission" date="2023-04" db="EMBL/GenBank/DDBJ databases">
        <title>Chromosome-level genome of Chaenocephalus aceratus.</title>
        <authorList>
            <person name="Park H."/>
        </authorList>
    </citation>
    <scope>NUCLEOTIDE SEQUENCE</scope>
    <source>
        <strain evidence="2">DE</strain>
        <tissue evidence="2">Muscle</tissue>
    </source>
</reference>